<feature type="compositionally biased region" description="Gly residues" evidence="1">
    <location>
        <begin position="70"/>
        <end position="87"/>
    </location>
</feature>
<dbReference type="EMBL" id="JAINUG010000021">
    <property type="protein sequence ID" value="KAJ8411783.1"/>
    <property type="molecule type" value="Genomic_DNA"/>
</dbReference>
<feature type="compositionally biased region" description="Basic and acidic residues" evidence="1">
    <location>
        <begin position="44"/>
        <end position="54"/>
    </location>
</feature>
<sequence>MKQKGRLLVSSLRTPDRRSQESGDGNGERENGMETRGLTVAASERSRGAVDGDGSRVVLGSVKVVLGVREGGGGPWGPGGGGGGGAIRVGRAAGRRGTPGGTHDTSQARGRSSPLLDRPNEPFDVAPPRVADTPAHAKPWSYLSLERPDGAQTFPAGGGL</sequence>
<feature type="compositionally biased region" description="Basic and acidic residues" evidence="1">
    <location>
        <begin position="14"/>
        <end position="33"/>
    </location>
</feature>
<proteinExistence type="predicted"/>
<protein>
    <submittedName>
        <fullName evidence="2">Uncharacterized protein</fullName>
    </submittedName>
</protein>
<evidence type="ECO:0000313" key="2">
    <source>
        <dbReference type="EMBL" id="KAJ8411783.1"/>
    </source>
</evidence>
<evidence type="ECO:0000256" key="1">
    <source>
        <dbReference type="SAM" id="MobiDB-lite"/>
    </source>
</evidence>
<accession>A0AAD7T0G9</accession>
<name>A0AAD7T0G9_9TELE</name>
<feature type="region of interest" description="Disordered" evidence="1">
    <location>
        <begin position="1"/>
        <end position="54"/>
    </location>
</feature>
<dbReference type="AlphaFoldDB" id="A0AAD7T0G9"/>
<organism evidence="2 3">
    <name type="scientific">Aldrovandia affinis</name>
    <dbReference type="NCBI Taxonomy" id="143900"/>
    <lineage>
        <taxon>Eukaryota</taxon>
        <taxon>Metazoa</taxon>
        <taxon>Chordata</taxon>
        <taxon>Craniata</taxon>
        <taxon>Vertebrata</taxon>
        <taxon>Euteleostomi</taxon>
        <taxon>Actinopterygii</taxon>
        <taxon>Neopterygii</taxon>
        <taxon>Teleostei</taxon>
        <taxon>Notacanthiformes</taxon>
        <taxon>Halosauridae</taxon>
        <taxon>Aldrovandia</taxon>
    </lineage>
</organism>
<evidence type="ECO:0000313" key="3">
    <source>
        <dbReference type="Proteomes" id="UP001221898"/>
    </source>
</evidence>
<comment type="caution">
    <text evidence="2">The sequence shown here is derived from an EMBL/GenBank/DDBJ whole genome shotgun (WGS) entry which is preliminary data.</text>
</comment>
<gene>
    <name evidence="2" type="ORF">AAFF_G00154210</name>
</gene>
<reference evidence="2" key="1">
    <citation type="journal article" date="2023" name="Science">
        <title>Genome structures resolve the early diversification of teleost fishes.</title>
        <authorList>
            <person name="Parey E."/>
            <person name="Louis A."/>
            <person name="Montfort J."/>
            <person name="Bouchez O."/>
            <person name="Roques C."/>
            <person name="Iampietro C."/>
            <person name="Lluch J."/>
            <person name="Castinel A."/>
            <person name="Donnadieu C."/>
            <person name="Desvignes T."/>
            <person name="Floi Bucao C."/>
            <person name="Jouanno E."/>
            <person name="Wen M."/>
            <person name="Mejri S."/>
            <person name="Dirks R."/>
            <person name="Jansen H."/>
            <person name="Henkel C."/>
            <person name="Chen W.J."/>
            <person name="Zahm M."/>
            <person name="Cabau C."/>
            <person name="Klopp C."/>
            <person name="Thompson A.W."/>
            <person name="Robinson-Rechavi M."/>
            <person name="Braasch I."/>
            <person name="Lecointre G."/>
            <person name="Bobe J."/>
            <person name="Postlethwait J.H."/>
            <person name="Berthelot C."/>
            <person name="Roest Crollius H."/>
            <person name="Guiguen Y."/>
        </authorList>
    </citation>
    <scope>NUCLEOTIDE SEQUENCE</scope>
    <source>
        <strain evidence="2">NC1722</strain>
    </source>
</reference>
<feature type="region of interest" description="Disordered" evidence="1">
    <location>
        <begin position="70"/>
        <end position="137"/>
    </location>
</feature>
<keyword evidence="3" id="KW-1185">Reference proteome</keyword>
<dbReference type="Proteomes" id="UP001221898">
    <property type="component" value="Unassembled WGS sequence"/>
</dbReference>